<gene>
    <name evidence="1" type="ORF">F3Y22_tig00111540pilonHSYRG00146</name>
</gene>
<evidence type="ECO:0000313" key="1">
    <source>
        <dbReference type="EMBL" id="KAE8677286.1"/>
    </source>
</evidence>
<dbReference type="Proteomes" id="UP000436088">
    <property type="component" value="Unassembled WGS sequence"/>
</dbReference>
<dbReference type="AlphaFoldDB" id="A0A6A2YE77"/>
<comment type="caution">
    <text evidence="1">The sequence shown here is derived from an EMBL/GenBank/DDBJ whole genome shotgun (WGS) entry which is preliminary data.</text>
</comment>
<name>A0A6A2YE77_HIBSY</name>
<protein>
    <submittedName>
        <fullName evidence="1">Uncharacterized protein</fullName>
    </submittedName>
</protein>
<evidence type="ECO:0000313" key="2">
    <source>
        <dbReference type="Proteomes" id="UP000436088"/>
    </source>
</evidence>
<accession>A0A6A2YE77</accession>
<organism evidence="1 2">
    <name type="scientific">Hibiscus syriacus</name>
    <name type="common">Rose of Sharon</name>
    <dbReference type="NCBI Taxonomy" id="106335"/>
    <lineage>
        <taxon>Eukaryota</taxon>
        <taxon>Viridiplantae</taxon>
        <taxon>Streptophyta</taxon>
        <taxon>Embryophyta</taxon>
        <taxon>Tracheophyta</taxon>
        <taxon>Spermatophyta</taxon>
        <taxon>Magnoliopsida</taxon>
        <taxon>eudicotyledons</taxon>
        <taxon>Gunneridae</taxon>
        <taxon>Pentapetalae</taxon>
        <taxon>rosids</taxon>
        <taxon>malvids</taxon>
        <taxon>Malvales</taxon>
        <taxon>Malvaceae</taxon>
        <taxon>Malvoideae</taxon>
        <taxon>Hibiscus</taxon>
    </lineage>
</organism>
<sequence length="234" mass="26265">MMPMIQGQMGIIRENVGVFGSSVFVSFAVSLDDTKDEEECLNELLDPATGQIDDDLLKEIAPLVCSYLQSTCPLVIANKRKKHQVLFPFVPTLFEFIKFYIQAELLRMNCTQDLNTLKEAFEDPKLHLPEETQSTADDIDKTSHSLSKESVQKLINALRPKLKQALSDCMRKNKLLFQESGKEGGLKTCYPHYSESLILWCEISRRSLAGQSFAVDSASNLGPLNPILRSSLFS</sequence>
<proteinExistence type="predicted"/>
<dbReference type="EMBL" id="VEPZ02001363">
    <property type="protein sequence ID" value="KAE8677286.1"/>
    <property type="molecule type" value="Genomic_DNA"/>
</dbReference>
<keyword evidence="2" id="KW-1185">Reference proteome</keyword>
<reference evidence="1" key="1">
    <citation type="submission" date="2019-09" db="EMBL/GenBank/DDBJ databases">
        <title>Draft genome information of white flower Hibiscus syriacus.</title>
        <authorList>
            <person name="Kim Y.-M."/>
        </authorList>
    </citation>
    <scope>NUCLEOTIDE SEQUENCE [LARGE SCALE GENOMIC DNA]</scope>
    <source>
        <strain evidence="1">YM2019G1</strain>
    </source>
</reference>